<dbReference type="EMBL" id="CAJVQB010129190">
    <property type="protein sequence ID" value="CAG8853787.1"/>
    <property type="molecule type" value="Genomic_DNA"/>
</dbReference>
<organism evidence="1 2">
    <name type="scientific">Gigaspora margarita</name>
    <dbReference type="NCBI Taxonomy" id="4874"/>
    <lineage>
        <taxon>Eukaryota</taxon>
        <taxon>Fungi</taxon>
        <taxon>Fungi incertae sedis</taxon>
        <taxon>Mucoromycota</taxon>
        <taxon>Glomeromycotina</taxon>
        <taxon>Glomeromycetes</taxon>
        <taxon>Diversisporales</taxon>
        <taxon>Gigasporaceae</taxon>
        <taxon>Gigaspora</taxon>
    </lineage>
</organism>
<feature type="non-terminal residue" evidence="1">
    <location>
        <position position="1"/>
    </location>
</feature>
<name>A0ABN7XEY1_GIGMA</name>
<sequence length="54" mass="6031">ILEGSFSAKAIWMLTNETYQRSQSHVRNTIVKTPLNAFNSNSNEINTSISVETS</sequence>
<keyword evidence="2" id="KW-1185">Reference proteome</keyword>
<protein>
    <submittedName>
        <fullName evidence="1">17748_t:CDS:1</fullName>
    </submittedName>
</protein>
<evidence type="ECO:0000313" key="1">
    <source>
        <dbReference type="EMBL" id="CAG8853787.1"/>
    </source>
</evidence>
<gene>
    <name evidence="1" type="ORF">GMARGA_LOCUS42608</name>
</gene>
<reference evidence="1 2" key="1">
    <citation type="submission" date="2021-06" db="EMBL/GenBank/DDBJ databases">
        <authorList>
            <person name="Kallberg Y."/>
            <person name="Tangrot J."/>
            <person name="Rosling A."/>
        </authorList>
    </citation>
    <scope>NUCLEOTIDE SEQUENCE [LARGE SCALE GENOMIC DNA]</scope>
    <source>
        <strain evidence="1 2">120-4 pot B 10/14</strain>
    </source>
</reference>
<dbReference type="Proteomes" id="UP000789901">
    <property type="component" value="Unassembled WGS sequence"/>
</dbReference>
<proteinExistence type="predicted"/>
<accession>A0ABN7XEY1</accession>
<evidence type="ECO:0000313" key="2">
    <source>
        <dbReference type="Proteomes" id="UP000789901"/>
    </source>
</evidence>
<comment type="caution">
    <text evidence="1">The sequence shown here is derived from an EMBL/GenBank/DDBJ whole genome shotgun (WGS) entry which is preliminary data.</text>
</comment>